<feature type="domain" description="Inner centromere protein ARK-binding" evidence="9">
    <location>
        <begin position="292"/>
        <end position="343"/>
    </location>
</feature>
<gene>
    <name evidence="10" type="ORF">WJX72_002212</name>
</gene>
<name>A0AAW1QEE1_9CHLO</name>
<comment type="similarity">
    <text evidence="3">Belongs to the INCENP family.</text>
</comment>
<accession>A0AAW1QEE1</accession>
<dbReference type="EMBL" id="JALJOR010000003">
    <property type="protein sequence ID" value="KAK9819775.1"/>
    <property type="molecule type" value="Genomic_DNA"/>
</dbReference>
<keyword evidence="6" id="KW-0206">Cytoskeleton</keyword>
<dbReference type="GO" id="GO:0005819">
    <property type="term" value="C:spindle"/>
    <property type="evidence" value="ECO:0007669"/>
    <property type="project" value="UniProtKB-SubCell"/>
</dbReference>
<feature type="region of interest" description="Disordered" evidence="8">
    <location>
        <begin position="211"/>
        <end position="244"/>
    </location>
</feature>
<dbReference type="Proteomes" id="UP001489004">
    <property type="component" value="Unassembled WGS sequence"/>
</dbReference>
<comment type="subcellular location">
    <subcellularLocation>
        <location evidence="2">Cytoplasm</location>
        <location evidence="2">Cytoskeleton</location>
        <location evidence="2">Spindle</location>
    </subcellularLocation>
    <subcellularLocation>
        <location evidence="1">Nucleus</location>
    </subcellularLocation>
</comment>
<feature type="compositionally biased region" description="Acidic residues" evidence="8">
    <location>
        <begin position="291"/>
        <end position="300"/>
    </location>
</feature>
<evidence type="ECO:0000256" key="5">
    <source>
        <dbReference type="ARBA" id="ARBA00022829"/>
    </source>
</evidence>
<evidence type="ECO:0000256" key="8">
    <source>
        <dbReference type="SAM" id="MobiDB-lite"/>
    </source>
</evidence>
<reference evidence="10 11" key="1">
    <citation type="journal article" date="2024" name="Nat. Commun.">
        <title>Phylogenomics reveals the evolutionary origins of lichenization in chlorophyte algae.</title>
        <authorList>
            <person name="Puginier C."/>
            <person name="Libourel C."/>
            <person name="Otte J."/>
            <person name="Skaloud P."/>
            <person name="Haon M."/>
            <person name="Grisel S."/>
            <person name="Petersen M."/>
            <person name="Berrin J.G."/>
            <person name="Delaux P.M."/>
            <person name="Dal Grande F."/>
            <person name="Keller J."/>
        </authorList>
    </citation>
    <scope>NUCLEOTIDE SEQUENCE [LARGE SCALE GENOMIC DNA]</scope>
    <source>
        <strain evidence="10 11">SAG 2043</strain>
    </source>
</reference>
<dbReference type="PANTHER" id="PTHR13142:SF1">
    <property type="entry name" value="INNER CENTROMERE PROTEIN"/>
    <property type="match status" value="1"/>
</dbReference>
<comment type="caution">
    <text evidence="10">The sequence shown here is derived from an EMBL/GenBank/DDBJ whole genome shotgun (WGS) entry which is preliminary data.</text>
</comment>
<feature type="region of interest" description="Disordered" evidence="8">
    <location>
        <begin position="29"/>
        <end position="166"/>
    </location>
</feature>
<dbReference type="GO" id="GO:0005634">
    <property type="term" value="C:nucleus"/>
    <property type="evidence" value="ECO:0007669"/>
    <property type="project" value="UniProtKB-SubCell"/>
</dbReference>
<keyword evidence="5" id="KW-0159">Chromosome partition</keyword>
<dbReference type="Pfam" id="PF03941">
    <property type="entry name" value="INCENP_ARK-bind"/>
    <property type="match status" value="1"/>
</dbReference>
<keyword evidence="4" id="KW-0963">Cytoplasm</keyword>
<feature type="compositionally biased region" description="Polar residues" evidence="8">
    <location>
        <begin position="269"/>
        <end position="282"/>
    </location>
</feature>
<dbReference type="InterPro" id="IPR005635">
    <property type="entry name" value="Inner_centromere_prot_ARK-bd"/>
</dbReference>
<evidence type="ECO:0000256" key="7">
    <source>
        <dbReference type="ARBA" id="ARBA00023242"/>
    </source>
</evidence>
<feature type="compositionally biased region" description="Basic and acidic residues" evidence="8">
    <location>
        <begin position="146"/>
        <end position="156"/>
    </location>
</feature>
<keyword evidence="11" id="KW-1185">Reference proteome</keyword>
<evidence type="ECO:0000313" key="10">
    <source>
        <dbReference type="EMBL" id="KAK9819775.1"/>
    </source>
</evidence>
<feature type="compositionally biased region" description="Basic and acidic residues" evidence="8">
    <location>
        <begin position="29"/>
        <end position="135"/>
    </location>
</feature>
<organism evidence="10 11">
    <name type="scientific">[Myrmecia] bisecta</name>
    <dbReference type="NCBI Taxonomy" id="41462"/>
    <lineage>
        <taxon>Eukaryota</taxon>
        <taxon>Viridiplantae</taxon>
        <taxon>Chlorophyta</taxon>
        <taxon>core chlorophytes</taxon>
        <taxon>Trebouxiophyceae</taxon>
        <taxon>Trebouxiales</taxon>
        <taxon>Trebouxiaceae</taxon>
        <taxon>Myrmecia</taxon>
    </lineage>
</organism>
<evidence type="ECO:0000256" key="2">
    <source>
        <dbReference type="ARBA" id="ARBA00004186"/>
    </source>
</evidence>
<sequence length="385" mass="42342">MGGKVEPLPPGGKKAVKVKALAAADAARQKDAARAAERAKQREQLERQKAERIKQKEMQKIKAEEERKQQQRELEEARKRKEEEATQRRRALEAAEKREREEKARRLEELRAKRRLEDQRRKEAEAKQHADEERKRKAAKLVEQQEVEHKRARVQEKQQSAAAQPAVAVQNLVHSTVAAAASSAAGSAPTASVLAAVSALEAKARLQPAGSSFNAAMESRADSGKGPSTSSGPPPFPTAAAMSKALGARPLPGLAAAASKPLVAAAATPTTQLVPPGTQSYEISPYKSDEGSESEEEDEEPSKPVPEWARGRQLLAQLVSQLAVDPDEIFQQHAKTCSLDEVFGSLERERPGKKDLSRRTSSSNWIEDRVTWKEEMNYKKAMGYL</sequence>
<keyword evidence="7" id="KW-0539">Nucleus</keyword>
<evidence type="ECO:0000256" key="1">
    <source>
        <dbReference type="ARBA" id="ARBA00004123"/>
    </source>
</evidence>
<evidence type="ECO:0000313" key="11">
    <source>
        <dbReference type="Proteomes" id="UP001489004"/>
    </source>
</evidence>
<dbReference type="AlphaFoldDB" id="A0AAW1QEE1"/>
<feature type="region of interest" description="Disordered" evidence="8">
    <location>
        <begin position="269"/>
        <end position="309"/>
    </location>
</feature>
<evidence type="ECO:0000256" key="4">
    <source>
        <dbReference type="ARBA" id="ARBA00022490"/>
    </source>
</evidence>
<evidence type="ECO:0000256" key="6">
    <source>
        <dbReference type="ARBA" id="ARBA00023212"/>
    </source>
</evidence>
<dbReference type="Gene3D" id="1.20.5.2230">
    <property type="match status" value="1"/>
</dbReference>
<evidence type="ECO:0000259" key="9">
    <source>
        <dbReference type="Pfam" id="PF03941"/>
    </source>
</evidence>
<protein>
    <recommendedName>
        <fullName evidence="9">Inner centromere protein ARK-binding domain-containing protein</fullName>
    </recommendedName>
</protein>
<dbReference type="GO" id="GO:0007059">
    <property type="term" value="P:chromosome segregation"/>
    <property type="evidence" value="ECO:0007669"/>
    <property type="project" value="UniProtKB-KW"/>
</dbReference>
<proteinExistence type="inferred from homology"/>
<dbReference type="PANTHER" id="PTHR13142">
    <property type="entry name" value="INNER CENTROMERE PROTEIN"/>
    <property type="match status" value="1"/>
</dbReference>
<evidence type="ECO:0000256" key="3">
    <source>
        <dbReference type="ARBA" id="ARBA00010042"/>
    </source>
</evidence>